<dbReference type="InterPro" id="IPR011486">
    <property type="entry name" value="BBP2"/>
</dbReference>
<evidence type="ECO:0000313" key="2">
    <source>
        <dbReference type="EMBL" id="ATL46391.1"/>
    </source>
</evidence>
<evidence type="ECO:0000313" key="3">
    <source>
        <dbReference type="Proteomes" id="UP000220133"/>
    </source>
</evidence>
<organism evidence="2 3">
    <name type="scientific">Chitinophaga caeni</name>
    <dbReference type="NCBI Taxonomy" id="2029983"/>
    <lineage>
        <taxon>Bacteria</taxon>
        <taxon>Pseudomonadati</taxon>
        <taxon>Bacteroidota</taxon>
        <taxon>Chitinophagia</taxon>
        <taxon>Chitinophagales</taxon>
        <taxon>Chitinophagaceae</taxon>
        <taxon>Chitinophaga</taxon>
    </lineage>
</organism>
<dbReference type="Pfam" id="PF07642">
    <property type="entry name" value="BBP2"/>
    <property type="match status" value="1"/>
</dbReference>
<keyword evidence="3" id="KW-1185">Reference proteome</keyword>
<sequence length="351" mass="38868">MKKGLLLVLALVVACATYAQDSLRLLPEGLKLSGSADVYYKYNFNKNVSDNKTSFTNSHNSFELGMISLKLEHNYKNVGFVADVGFGKRAAEFSYNDAGTSELAIKQLNVSYAPADFLKFTIGSWTTHVGYELVDAYLNRNYSMSYMFSYGPFFHTGVKADLSLGSNFSAMLGVFDPTDFKSASFTNKKYIGAQLAFIKEASPVKAYLNYIGGEDTFNVRNDQLDAVITYTVNTKFNIGYNGTYSTYSDAGSGNWYGSALYFNYDPTEHFGLTLRTEYFSDKDNLKVFTSTEELANGGDVWSFTLSGNYKVGGLTIIPEVRLDHASEMIFTKGDSPKSNTANVLVAAVYHF</sequence>
<dbReference type="AlphaFoldDB" id="A0A291QR48"/>
<dbReference type="Proteomes" id="UP000220133">
    <property type="component" value="Chromosome"/>
</dbReference>
<dbReference type="KEGG" id="cbae:COR50_03940"/>
<dbReference type="OrthoDB" id="1114561at2"/>
<dbReference type="PROSITE" id="PS51257">
    <property type="entry name" value="PROKAR_LIPOPROTEIN"/>
    <property type="match status" value="1"/>
</dbReference>
<dbReference type="SUPFAM" id="SSF56935">
    <property type="entry name" value="Porins"/>
    <property type="match status" value="1"/>
</dbReference>
<dbReference type="RefSeq" id="WP_098192779.1">
    <property type="nucleotide sequence ID" value="NZ_CP023777.1"/>
</dbReference>
<accession>A0A291QR48</accession>
<gene>
    <name evidence="2" type="ORF">COR50_03940</name>
</gene>
<evidence type="ECO:0000256" key="1">
    <source>
        <dbReference type="SAM" id="SignalP"/>
    </source>
</evidence>
<dbReference type="EMBL" id="CP023777">
    <property type="protein sequence ID" value="ATL46391.1"/>
    <property type="molecule type" value="Genomic_DNA"/>
</dbReference>
<name>A0A291QR48_9BACT</name>
<feature type="signal peptide" evidence="1">
    <location>
        <begin position="1"/>
        <end position="19"/>
    </location>
</feature>
<protein>
    <recommendedName>
        <fullName evidence="4">Porin</fullName>
    </recommendedName>
</protein>
<proteinExistence type="predicted"/>
<feature type="chain" id="PRO_5012968310" description="Porin" evidence="1">
    <location>
        <begin position="20"/>
        <end position="351"/>
    </location>
</feature>
<evidence type="ECO:0008006" key="4">
    <source>
        <dbReference type="Google" id="ProtNLM"/>
    </source>
</evidence>
<keyword evidence="1" id="KW-0732">Signal</keyword>
<reference evidence="2 3" key="1">
    <citation type="submission" date="2017-10" db="EMBL/GenBank/DDBJ databases">
        <title>Paenichitinophaga pekingensis gen. nov., sp. nov., isolated from activated sludge.</title>
        <authorList>
            <person name="Jin D."/>
            <person name="Kong X."/>
            <person name="Deng Y."/>
            <person name="Bai Z."/>
        </authorList>
    </citation>
    <scope>NUCLEOTIDE SEQUENCE [LARGE SCALE GENOMIC DNA]</scope>
    <source>
        <strain evidence="2 3">13</strain>
    </source>
</reference>